<dbReference type="OMA" id="RKFTTEP"/>
<dbReference type="InterPro" id="IPR017072">
    <property type="entry name" value="TF_Spt6"/>
</dbReference>
<feature type="domain" description="SH2" evidence="3">
    <location>
        <begin position="749"/>
        <end position="849"/>
    </location>
</feature>
<dbReference type="InterPro" id="IPR036860">
    <property type="entry name" value="SH2_dom_sf"/>
</dbReference>
<dbReference type="CDD" id="cd00173">
    <property type="entry name" value="SH2"/>
    <property type="match status" value="1"/>
</dbReference>
<evidence type="ECO:0000313" key="5">
    <source>
        <dbReference type="Proteomes" id="UP000002872"/>
    </source>
</evidence>
<dbReference type="AlphaFoldDB" id="I3EEB4"/>
<dbReference type="PROSITE" id="PS50001">
    <property type="entry name" value="SH2"/>
    <property type="match status" value="1"/>
</dbReference>
<dbReference type="Gene3D" id="3.30.505.10">
    <property type="entry name" value="SH2 domain"/>
    <property type="match status" value="2"/>
</dbReference>
<dbReference type="PANTHER" id="PTHR10145">
    <property type="entry name" value="TRANSCRIPTION ELONGATION FACTOR SPT6"/>
    <property type="match status" value="1"/>
</dbReference>
<dbReference type="InterPro" id="IPR000980">
    <property type="entry name" value="SH2"/>
</dbReference>
<sequence length="926" mass="105161">MKREREEDSDDEVFERRRKVHKQEKDVKDEIEDLFEENSSEQTIEEKPAEMEGWKMTGGAAAGILLEIFGNGTDYLHVMDYYVKKNQQEEERHKEYLQPKVEVYSKIDKEEIISKVTESLMEANSSFPKQDIEMLVSNIVDDKSLVDAVAESFHFLNSEKNHTTLMEARKLVSLYREKDKILAQLPKVIDKKVKTVISCAHTLKTPEEYTRLVRYVYRLQSAECTDEDRELAANVTQKITNVSIYYTDYTAVNSDDQQVKNDLEEKKMNSEKASGEEKTKLTSEKGLLHNPWIFRAAVEIGMVISSIEIQGIENINIPASKITKTDMYLLQQLKTRGVIYRIVLNKEETVKRIVQRLEGSAPTEGELEESLLYFIEKSAEDICTGIEKELAALSEEHVKIELFNRVLSILSIKPGKENVLGVWMDKGKTRYTKVDSKGAVVSSGISMGRDGINLSDHAGIVAISGEGYRLKQYMKSKSKVYISEEMLRVIGGAKDLSSVLCHVVKNPVSSLESLLSNDGHVPSMVLMQRMLKPEVVTAVLEYAIAYKKAESEIFQSSEYGQLKKDVLEFMKSGGDPENVLIDEYATYDSIRKAIKETKVSHTGWSKPAAVAVIENKLFKEAYMHCLHRLENFFEVSGAPELSSSEEFLIFNGIPEDELLAVQTTWSLSSGITINMHGKEIEGVVTGMRQETHLRLANKVSAVLNQKVRENVVDGQRLTVRILGLDMIHYRAVVQEKRDNKTCLRAQSHWRVKNLTAKEASRVLKQRPFGSFVLRLSLTHPDSLILTLRVTDNPEKCVLVHLRIKELAGGYELGGRIFDDIDSIVDTYVPSYLKSFKRVMLHRKFTTEPVEAIKARLMHGKCEDALDKYALSISKASPGCISFVYIRNKEEATEVLLHAVEKGLYFDKKIYPKPEDFIAMFKKSLGH</sequence>
<dbReference type="GO" id="GO:0008023">
    <property type="term" value="C:transcription elongation factor complex"/>
    <property type="evidence" value="ECO:0007669"/>
    <property type="project" value="TreeGrafter"/>
</dbReference>
<dbReference type="STRING" id="935791.I3EEB4"/>
<dbReference type="InterPro" id="IPR035420">
    <property type="entry name" value="Spt6_SH2"/>
</dbReference>
<dbReference type="Proteomes" id="UP000002872">
    <property type="component" value="Unassembled WGS sequence"/>
</dbReference>
<dbReference type="InParanoid" id="I3EEB4"/>
<organism evidence="4 5">
    <name type="scientific">Nematocida parisii (strain ERTm3)</name>
    <name type="common">Nematode killer fungus</name>
    <dbReference type="NCBI Taxonomy" id="935791"/>
    <lineage>
        <taxon>Eukaryota</taxon>
        <taxon>Fungi</taxon>
        <taxon>Fungi incertae sedis</taxon>
        <taxon>Microsporidia</taxon>
        <taxon>Nematocida</taxon>
    </lineage>
</organism>
<dbReference type="GO" id="GO:0140673">
    <property type="term" value="P:transcription elongation-coupled chromatin remodeling"/>
    <property type="evidence" value="ECO:0007669"/>
    <property type="project" value="InterPro"/>
</dbReference>
<evidence type="ECO:0000259" key="3">
    <source>
        <dbReference type="PROSITE" id="PS50001"/>
    </source>
</evidence>
<dbReference type="GO" id="GO:0031491">
    <property type="term" value="F:nucleosome binding"/>
    <property type="evidence" value="ECO:0007669"/>
    <property type="project" value="TreeGrafter"/>
</dbReference>
<dbReference type="GO" id="GO:0042393">
    <property type="term" value="F:histone binding"/>
    <property type="evidence" value="ECO:0007669"/>
    <property type="project" value="TreeGrafter"/>
</dbReference>
<dbReference type="EMBL" id="GL870881">
    <property type="protein sequence ID" value="EIJ87561.1"/>
    <property type="molecule type" value="Genomic_DNA"/>
</dbReference>
<dbReference type="SUPFAM" id="SSF55550">
    <property type="entry name" value="SH2 domain"/>
    <property type="match status" value="1"/>
</dbReference>
<gene>
    <name evidence="4" type="ORF">NEQG_02108</name>
</gene>
<keyword evidence="5" id="KW-1185">Reference proteome</keyword>
<feature type="region of interest" description="Disordered" evidence="2">
    <location>
        <begin position="1"/>
        <end position="52"/>
    </location>
</feature>
<name>I3EEB4_NEMP3</name>
<evidence type="ECO:0000256" key="2">
    <source>
        <dbReference type="SAM" id="MobiDB-lite"/>
    </source>
</evidence>
<protein>
    <recommendedName>
        <fullName evidence="3">SH2 domain-containing protein</fullName>
    </recommendedName>
</protein>
<dbReference type="GO" id="GO:0034728">
    <property type="term" value="P:nucleosome organization"/>
    <property type="evidence" value="ECO:0007669"/>
    <property type="project" value="TreeGrafter"/>
</dbReference>
<evidence type="ECO:0000313" key="4">
    <source>
        <dbReference type="EMBL" id="EIJ87561.1"/>
    </source>
</evidence>
<dbReference type="PANTHER" id="PTHR10145:SF6">
    <property type="entry name" value="TRANSCRIPTION ELONGATION FACTOR SPT6"/>
    <property type="match status" value="1"/>
</dbReference>
<feature type="compositionally biased region" description="Acidic residues" evidence="2">
    <location>
        <begin position="29"/>
        <end position="39"/>
    </location>
</feature>
<dbReference type="SMART" id="SM00252">
    <property type="entry name" value="SH2"/>
    <property type="match status" value="1"/>
</dbReference>
<dbReference type="HOGENOM" id="CLU_316189_0_0_1"/>
<evidence type="ECO:0000256" key="1">
    <source>
        <dbReference type="PROSITE-ProRule" id="PRU00191"/>
    </source>
</evidence>
<reference evidence="4" key="1">
    <citation type="submission" date="2011-01" db="EMBL/GenBank/DDBJ databases">
        <title>The Genome Sequence of Nematocida parisii strain ERTm3.</title>
        <authorList>
            <consortium name="The Broad Institute Genome Sequencing Platform"/>
            <consortium name="The Broad Institute Genome Sequencing Center for Infectious Disease"/>
            <person name="Cuomo C."/>
            <person name="Troemel E."/>
            <person name="Young S.K."/>
            <person name="Zeng Q."/>
            <person name="Gargeya S."/>
            <person name="Fitzgerald M."/>
            <person name="Haas B."/>
            <person name="Abouelleil A."/>
            <person name="Alvarado L."/>
            <person name="Arachchi H.M."/>
            <person name="Berlin A."/>
            <person name="Chapman S.B."/>
            <person name="Gearin G."/>
            <person name="Goldberg J."/>
            <person name="Griggs A."/>
            <person name="Gujja S."/>
            <person name="Hansen M."/>
            <person name="Heiman D."/>
            <person name="Howarth C."/>
            <person name="Larimer J."/>
            <person name="Lui A."/>
            <person name="MacDonald P.J.P."/>
            <person name="McCowen C."/>
            <person name="Montmayeur A."/>
            <person name="Murphy C."/>
            <person name="Neiman D."/>
            <person name="Pearson M."/>
            <person name="Priest M."/>
            <person name="Roberts A."/>
            <person name="Saif S."/>
            <person name="Shea T."/>
            <person name="Sisk P."/>
            <person name="Stolte C."/>
            <person name="Sykes S."/>
            <person name="Wortman J."/>
            <person name="Nusbaum C."/>
            <person name="Birren B."/>
        </authorList>
    </citation>
    <scope>NUCLEOTIDE SEQUENCE</scope>
    <source>
        <strain evidence="4">ERTm3</strain>
    </source>
</reference>
<accession>I3EEB4</accession>
<keyword evidence="1" id="KW-0727">SH2 domain</keyword>
<proteinExistence type="predicted"/>
<dbReference type="Pfam" id="PF14633">
    <property type="entry name" value="SH2_2"/>
    <property type="match status" value="1"/>
</dbReference>
<dbReference type="OrthoDB" id="6020303at2759"/>
<dbReference type="VEuPathDB" id="MicrosporidiaDB:NEQG_02108"/>